<reference evidence="2 3" key="1">
    <citation type="journal article" date="2012" name="PLoS Pathog.">
        <title>Diverse lifestyles and strategies of plant pathogenesis encoded in the genomes of eighteen Dothideomycetes fungi.</title>
        <authorList>
            <person name="Ohm R.A."/>
            <person name="Feau N."/>
            <person name="Henrissat B."/>
            <person name="Schoch C.L."/>
            <person name="Horwitz B.A."/>
            <person name="Barry K.W."/>
            <person name="Condon B.J."/>
            <person name="Copeland A.C."/>
            <person name="Dhillon B."/>
            <person name="Glaser F."/>
            <person name="Hesse C.N."/>
            <person name="Kosti I."/>
            <person name="LaButti K."/>
            <person name="Lindquist E.A."/>
            <person name="Lucas S."/>
            <person name="Salamov A.A."/>
            <person name="Bradshaw R.E."/>
            <person name="Ciuffetti L."/>
            <person name="Hamelin R.C."/>
            <person name="Kema G.H.J."/>
            <person name="Lawrence C."/>
            <person name="Scott J.A."/>
            <person name="Spatafora J.W."/>
            <person name="Turgeon B.G."/>
            <person name="de Wit P.J.G.M."/>
            <person name="Zhong S."/>
            <person name="Goodwin S.B."/>
            <person name="Grigoriev I.V."/>
        </authorList>
    </citation>
    <scope>NUCLEOTIDE SEQUENCE [LARGE SCALE GENOMIC DNA]</scope>
    <source>
        <strain evidence="2 3">CIRAD86</strain>
    </source>
</reference>
<dbReference type="Proteomes" id="UP000016932">
    <property type="component" value="Unassembled WGS sequence"/>
</dbReference>
<keyword evidence="3" id="KW-1185">Reference proteome</keyword>
<dbReference type="VEuPathDB" id="FungiDB:MYCFIDRAFT_180245"/>
<organism evidence="2 3">
    <name type="scientific">Pseudocercospora fijiensis (strain CIRAD86)</name>
    <name type="common">Black leaf streak disease fungus</name>
    <name type="synonym">Mycosphaerella fijiensis</name>
    <dbReference type="NCBI Taxonomy" id="383855"/>
    <lineage>
        <taxon>Eukaryota</taxon>
        <taxon>Fungi</taxon>
        <taxon>Dikarya</taxon>
        <taxon>Ascomycota</taxon>
        <taxon>Pezizomycotina</taxon>
        <taxon>Dothideomycetes</taxon>
        <taxon>Dothideomycetidae</taxon>
        <taxon>Mycosphaerellales</taxon>
        <taxon>Mycosphaerellaceae</taxon>
        <taxon>Pseudocercospora</taxon>
    </lineage>
</organism>
<gene>
    <name evidence="2" type="ORF">MYCFIDRAFT_180245</name>
</gene>
<accession>M2YGZ9</accession>
<sequence>MPRNLSAISLPTSSASPRRRQQSAKLNSYGKAMDRMKDVTTSLARNSSIRNDHILGQQKSIDQNQVASLALAKDITDRDQTREKYITDSERAIQSLTKNINQNKLAILSTWPRASRTATRFSRTPPNPSPSTTPPSNSTRKLRNPWAEGNKNFSKCLSAHSSAIDLSKKATPSLAQGTKDFSKFLSTHSSAINLNKKATQSLA</sequence>
<dbReference type="KEGG" id="pfj:MYCFIDRAFT_180245"/>
<feature type="compositionally biased region" description="Low complexity" evidence="1">
    <location>
        <begin position="115"/>
        <end position="124"/>
    </location>
</feature>
<dbReference type="AlphaFoldDB" id="M2YGZ9"/>
<feature type="region of interest" description="Disordered" evidence="1">
    <location>
        <begin position="115"/>
        <end position="147"/>
    </location>
</feature>
<dbReference type="RefSeq" id="XP_007932314.1">
    <property type="nucleotide sequence ID" value="XM_007934123.1"/>
</dbReference>
<name>M2YGZ9_PSEFD</name>
<protein>
    <submittedName>
        <fullName evidence="2">Uncharacterized protein</fullName>
    </submittedName>
</protein>
<dbReference type="HOGENOM" id="CLU_1349440_0_0_1"/>
<dbReference type="GeneID" id="19334338"/>
<evidence type="ECO:0000313" key="3">
    <source>
        <dbReference type="Proteomes" id="UP000016932"/>
    </source>
</evidence>
<evidence type="ECO:0000313" key="2">
    <source>
        <dbReference type="EMBL" id="EME77100.1"/>
    </source>
</evidence>
<dbReference type="EMBL" id="KB446569">
    <property type="protein sequence ID" value="EME77100.1"/>
    <property type="molecule type" value="Genomic_DNA"/>
</dbReference>
<feature type="region of interest" description="Disordered" evidence="1">
    <location>
        <begin position="1"/>
        <end position="33"/>
    </location>
</feature>
<evidence type="ECO:0000256" key="1">
    <source>
        <dbReference type="SAM" id="MobiDB-lite"/>
    </source>
</evidence>
<feature type="compositionally biased region" description="Polar residues" evidence="1">
    <location>
        <begin position="1"/>
        <end position="12"/>
    </location>
</feature>
<proteinExistence type="predicted"/>